<evidence type="ECO:0000256" key="1">
    <source>
        <dbReference type="SAM" id="Phobius"/>
    </source>
</evidence>
<dbReference type="InParanoid" id="A0A1B1AMG6"/>
<organism evidence="2 3">
    <name type="scientific">Candidatus Viadribacter manganicus</name>
    <dbReference type="NCBI Taxonomy" id="1759059"/>
    <lineage>
        <taxon>Bacteria</taxon>
        <taxon>Pseudomonadati</taxon>
        <taxon>Pseudomonadota</taxon>
        <taxon>Alphaproteobacteria</taxon>
        <taxon>Hyphomonadales</taxon>
        <taxon>Hyphomonadaceae</taxon>
        <taxon>Candidatus Viadribacter</taxon>
    </lineage>
</organism>
<dbReference type="AlphaFoldDB" id="A0A1B1AMG6"/>
<reference evidence="2 3" key="1">
    <citation type="submission" date="2015-11" db="EMBL/GenBank/DDBJ databases">
        <title>Whole-Genome Sequence of Candidatus Oderbacter manganicum from the National Park Lower Oder Valley, Germany.</title>
        <authorList>
            <person name="Braun B."/>
            <person name="Liere K."/>
            <person name="Szewzyk U."/>
        </authorList>
    </citation>
    <scope>NUCLEOTIDE SEQUENCE [LARGE SCALE GENOMIC DNA]</scope>
    <source>
        <strain evidence="2 3">OTSz_A_272</strain>
    </source>
</reference>
<keyword evidence="1" id="KW-0812">Transmembrane</keyword>
<proteinExistence type="predicted"/>
<name>A0A1B1AMG6_9PROT</name>
<keyword evidence="1" id="KW-1133">Transmembrane helix</keyword>
<sequence length="84" mass="8677">MTNLTNVAAPFNPEGDCLPAIITGGGVTNASIASLLAALNSAAARRCKNRWARQRLHIATQAALDAAHCLERAVVASAREASHG</sequence>
<protein>
    <submittedName>
        <fullName evidence="2">Uncharacterized protein</fullName>
    </submittedName>
</protein>
<feature type="transmembrane region" description="Helical" evidence="1">
    <location>
        <begin position="20"/>
        <end position="43"/>
    </location>
</feature>
<dbReference type="KEGG" id="cbot:ATE48_18630"/>
<keyword evidence="1" id="KW-0472">Membrane</keyword>
<dbReference type="STRING" id="1759059.ATE48_18630"/>
<evidence type="ECO:0000313" key="3">
    <source>
        <dbReference type="Proteomes" id="UP000092498"/>
    </source>
</evidence>
<dbReference type="EMBL" id="CP013244">
    <property type="protein sequence ID" value="ANP47767.1"/>
    <property type="molecule type" value="Genomic_DNA"/>
</dbReference>
<gene>
    <name evidence="2" type="ORF">ATE48_18630</name>
</gene>
<accession>A0A1B1AMG6</accession>
<dbReference type="Proteomes" id="UP000092498">
    <property type="component" value="Chromosome"/>
</dbReference>
<evidence type="ECO:0000313" key="2">
    <source>
        <dbReference type="EMBL" id="ANP47767.1"/>
    </source>
</evidence>
<keyword evidence="3" id="KW-1185">Reference proteome</keyword>